<dbReference type="Pfam" id="PF24647">
    <property type="entry name" value="Phage_blade"/>
    <property type="match status" value="1"/>
</dbReference>
<keyword evidence="2" id="KW-1185">Reference proteome</keyword>
<sequence length="59" mass="6849">MSYDILLEVTVLSDNGNVAITTNQLEFNSWDIADKYFEDVVSFEEAPGIKIWRQVTKMY</sequence>
<dbReference type="EMBL" id="MF957259">
    <property type="protein sequence ID" value="ATN93163.1"/>
    <property type="molecule type" value="Genomic_DNA"/>
</dbReference>
<gene>
    <name evidence="1" type="ORF">CPT_Melville_200</name>
</gene>
<organism evidence="1 2">
    <name type="scientific">Salmonella phage Melville</name>
    <dbReference type="NCBI Taxonomy" id="2041413"/>
    <lineage>
        <taxon>Viruses</taxon>
        <taxon>Duplodnaviria</taxon>
        <taxon>Heunggongvirae</taxon>
        <taxon>Uroviricota</taxon>
        <taxon>Caudoviricetes</taxon>
        <taxon>Pantevenvirales</taxon>
        <taxon>Straboviridae</taxon>
        <taxon>Tevenvirinae</taxon>
        <taxon>Gelderlandvirus</taxon>
        <taxon>Gelderlandvirus melville</taxon>
    </lineage>
</organism>
<name>A0A2D1GMK2_9CAUD</name>
<evidence type="ECO:0000313" key="2">
    <source>
        <dbReference type="Proteomes" id="UP000231463"/>
    </source>
</evidence>
<accession>A0A2D1GMK2</accession>
<dbReference type="Proteomes" id="UP000231463">
    <property type="component" value="Segment"/>
</dbReference>
<protein>
    <submittedName>
        <fullName evidence="1">Uncharacterized protein</fullName>
    </submittedName>
</protein>
<proteinExistence type="predicted"/>
<reference evidence="2" key="1">
    <citation type="submission" date="2017-09" db="EMBL/GenBank/DDBJ databases">
        <title>The complete genome of Salmonella phage Melville.</title>
        <authorList>
            <person name="Zhang K."/>
            <person name="Xie Y."/>
            <person name="Liu M."/>
            <person name="Gill J."/>
        </authorList>
    </citation>
    <scope>NUCLEOTIDE SEQUENCE [LARGE SCALE GENOMIC DNA]</scope>
</reference>
<dbReference type="InterPro" id="IPR056962">
    <property type="entry name" value="Phage_blade"/>
</dbReference>
<evidence type="ECO:0000313" key="1">
    <source>
        <dbReference type="EMBL" id="ATN93163.1"/>
    </source>
</evidence>